<name>A0ABS6E857_9FIRM</name>
<evidence type="ECO:0000313" key="2">
    <source>
        <dbReference type="EMBL" id="MBU5438741.1"/>
    </source>
</evidence>
<dbReference type="Proteomes" id="UP000749471">
    <property type="component" value="Unassembled WGS sequence"/>
</dbReference>
<keyword evidence="3" id="KW-1185">Reference proteome</keyword>
<organism evidence="2 3">
    <name type="scientific">Tissierella simiarum</name>
    <dbReference type="NCBI Taxonomy" id="2841534"/>
    <lineage>
        <taxon>Bacteria</taxon>
        <taxon>Bacillati</taxon>
        <taxon>Bacillota</taxon>
        <taxon>Tissierellia</taxon>
        <taxon>Tissierellales</taxon>
        <taxon>Tissierellaceae</taxon>
        <taxon>Tissierella</taxon>
    </lineage>
</organism>
<feature type="transmembrane region" description="Helical" evidence="1">
    <location>
        <begin position="213"/>
        <end position="233"/>
    </location>
</feature>
<feature type="transmembrane region" description="Helical" evidence="1">
    <location>
        <begin position="188"/>
        <end position="206"/>
    </location>
</feature>
<keyword evidence="1" id="KW-1133">Transmembrane helix</keyword>
<dbReference type="EMBL" id="JAHLPM010000009">
    <property type="protein sequence ID" value="MBU5438741.1"/>
    <property type="molecule type" value="Genomic_DNA"/>
</dbReference>
<gene>
    <name evidence="2" type="ORF">KQI42_12005</name>
</gene>
<feature type="transmembrane region" description="Helical" evidence="1">
    <location>
        <begin position="106"/>
        <end position="128"/>
    </location>
</feature>
<keyword evidence="1" id="KW-0812">Transmembrane</keyword>
<feature type="transmembrane region" description="Helical" evidence="1">
    <location>
        <begin position="81"/>
        <end position="100"/>
    </location>
</feature>
<evidence type="ECO:0000256" key="1">
    <source>
        <dbReference type="SAM" id="Phobius"/>
    </source>
</evidence>
<evidence type="ECO:0000313" key="3">
    <source>
        <dbReference type="Proteomes" id="UP000749471"/>
    </source>
</evidence>
<feature type="transmembrane region" description="Helical" evidence="1">
    <location>
        <begin position="239"/>
        <end position="257"/>
    </location>
</feature>
<sequence length="262" mass="28043">MAKRMGNDNSFIWWNDSSGYTIKLIRTKEEAVMEKGKDVFDGIYLPYIIKWGKITNWLGVLLSFGPALVLAVIFKIVPPANAIITGFIAIASAASINWIIEPISYFPIVGVAGTYMAFLTGNISNLRVPSAAVSQKVAGVEPGTKEGTIISTLGMAISVIVNIVILILGVFAGSAILSKLPQNVLDAFNYLLPSLFGAIFVQFALMKLKLAPIALGIALALAFALNIGVFNFLPGRPTYIVTLGAVFGTIAIATTLYKKKIL</sequence>
<proteinExistence type="predicted"/>
<reference evidence="2 3" key="1">
    <citation type="submission" date="2021-06" db="EMBL/GenBank/DDBJ databases">
        <authorList>
            <person name="Sun Q."/>
            <person name="Li D."/>
        </authorList>
    </citation>
    <scope>NUCLEOTIDE SEQUENCE [LARGE SCALE GENOMIC DNA]</scope>
    <source>
        <strain evidence="2 3">MSJ-40</strain>
    </source>
</reference>
<feature type="transmembrane region" description="Helical" evidence="1">
    <location>
        <begin position="54"/>
        <end position="74"/>
    </location>
</feature>
<protein>
    <submittedName>
        <fullName evidence="2">Uncharacterized protein</fullName>
    </submittedName>
</protein>
<feature type="transmembrane region" description="Helical" evidence="1">
    <location>
        <begin position="149"/>
        <end position="176"/>
    </location>
</feature>
<dbReference type="RefSeq" id="WP_216520059.1">
    <property type="nucleotide sequence ID" value="NZ_JAHLPM010000009.1"/>
</dbReference>
<accession>A0ABS6E857</accession>
<keyword evidence="1" id="KW-0472">Membrane</keyword>
<comment type="caution">
    <text evidence="2">The sequence shown here is derived from an EMBL/GenBank/DDBJ whole genome shotgun (WGS) entry which is preliminary data.</text>
</comment>